<evidence type="ECO:0000256" key="4">
    <source>
        <dbReference type="ARBA" id="ARBA00022692"/>
    </source>
</evidence>
<evidence type="ECO:0000256" key="1">
    <source>
        <dbReference type="ARBA" id="ARBA00001974"/>
    </source>
</evidence>
<keyword evidence="8 13" id="KW-1133">Transmembrane helix</keyword>
<dbReference type="InterPro" id="IPR017938">
    <property type="entry name" value="Riboflavin_synthase-like_b-brl"/>
</dbReference>
<dbReference type="SUPFAM" id="SSF52343">
    <property type="entry name" value="Ferredoxin reductase-like, C-terminal NADP-linked domain"/>
    <property type="match status" value="1"/>
</dbReference>
<dbReference type="PANTHER" id="PTHR47354">
    <property type="entry name" value="NADH OXIDOREDUCTASE HCR"/>
    <property type="match status" value="1"/>
</dbReference>
<keyword evidence="16" id="KW-1185">Reference proteome</keyword>
<dbReference type="Pfam" id="PF00175">
    <property type="entry name" value="NAD_binding_1"/>
    <property type="match status" value="1"/>
</dbReference>
<keyword evidence="3" id="KW-0285">Flavoprotein</keyword>
<comment type="caution">
    <text evidence="15">The sequence shown here is derived from an EMBL/GenBank/DDBJ whole genome shotgun (WGS) entry which is preliminary data.</text>
</comment>
<dbReference type="InterPro" id="IPR017927">
    <property type="entry name" value="FAD-bd_FR_type"/>
</dbReference>
<dbReference type="InterPro" id="IPR050415">
    <property type="entry name" value="MRET"/>
</dbReference>
<feature type="transmembrane region" description="Helical" evidence="13">
    <location>
        <begin position="126"/>
        <end position="143"/>
    </location>
</feature>
<dbReference type="Pfam" id="PF01794">
    <property type="entry name" value="Ferric_reduct"/>
    <property type="match status" value="1"/>
</dbReference>
<keyword evidence="9" id="KW-0560">Oxidoreductase</keyword>
<evidence type="ECO:0000313" key="16">
    <source>
        <dbReference type="Proteomes" id="UP001168613"/>
    </source>
</evidence>
<evidence type="ECO:0000256" key="13">
    <source>
        <dbReference type="SAM" id="Phobius"/>
    </source>
</evidence>
<evidence type="ECO:0000259" key="14">
    <source>
        <dbReference type="PROSITE" id="PS51384"/>
    </source>
</evidence>
<gene>
    <name evidence="15" type="ORF">LMS43_11030</name>
</gene>
<evidence type="ECO:0000256" key="5">
    <source>
        <dbReference type="ARBA" id="ARBA00022714"/>
    </source>
</evidence>
<dbReference type="EMBL" id="JAJHNU010000003">
    <property type="protein sequence ID" value="MDN4121825.1"/>
    <property type="molecule type" value="Genomic_DNA"/>
</dbReference>
<dbReference type="CDD" id="cd06198">
    <property type="entry name" value="FNR_like_3"/>
    <property type="match status" value="1"/>
</dbReference>
<keyword evidence="7" id="KW-0274">FAD</keyword>
<evidence type="ECO:0000256" key="2">
    <source>
        <dbReference type="ARBA" id="ARBA00004141"/>
    </source>
</evidence>
<dbReference type="RefSeq" id="WP_266123166.1">
    <property type="nucleotide sequence ID" value="NZ_JAJHNU010000003.1"/>
</dbReference>
<keyword evidence="6" id="KW-0479">Metal-binding</keyword>
<dbReference type="InterPro" id="IPR001433">
    <property type="entry name" value="OxRdtase_FAD/NAD-bd"/>
</dbReference>
<dbReference type="Gene3D" id="2.40.30.10">
    <property type="entry name" value="Translation factors"/>
    <property type="match status" value="1"/>
</dbReference>
<evidence type="ECO:0000256" key="6">
    <source>
        <dbReference type="ARBA" id="ARBA00022723"/>
    </source>
</evidence>
<feature type="transmembrane region" description="Helical" evidence="13">
    <location>
        <begin position="21"/>
        <end position="39"/>
    </location>
</feature>
<dbReference type="PANTHER" id="PTHR47354:SF8">
    <property type="entry name" value="1,2-PHENYLACETYL-COA EPOXIDASE, SUBUNIT E"/>
    <property type="match status" value="1"/>
</dbReference>
<protein>
    <submittedName>
        <fullName evidence="15">Ferredoxin reductase family protein</fullName>
    </submittedName>
</protein>
<dbReference type="Proteomes" id="UP001168613">
    <property type="component" value="Unassembled WGS sequence"/>
</dbReference>
<keyword evidence="11" id="KW-0411">Iron-sulfur</keyword>
<evidence type="ECO:0000256" key="3">
    <source>
        <dbReference type="ARBA" id="ARBA00022630"/>
    </source>
</evidence>
<feature type="transmembrane region" description="Helical" evidence="13">
    <location>
        <begin position="155"/>
        <end position="173"/>
    </location>
</feature>
<reference evidence="15" key="1">
    <citation type="submission" date="2021-11" db="EMBL/GenBank/DDBJ databases">
        <title>Draft genome sequence of Alcaligenes endophyticus type strain CCUG 75668T.</title>
        <authorList>
            <person name="Salva-Serra F."/>
            <person name="Duran R.E."/>
            <person name="Seeger M."/>
            <person name="Moore E.R.B."/>
            <person name="Jaen-Luchoro D."/>
        </authorList>
    </citation>
    <scope>NUCLEOTIDE SEQUENCE</scope>
    <source>
        <strain evidence="15">CCUG 75668</strain>
    </source>
</reference>
<evidence type="ECO:0000256" key="9">
    <source>
        <dbReference type="ARBA" id="ARBA00023002"/>
    </source>
</evidence>
<proteinExistence type="predicted"/>
<evidence type="ECO:0000313" key="15">
    <source>
        <dbReference type="EMBL" id="MDN4121825.1"/>
    </source>
</evidence>
<evidence type="ECO:0000256" key="11">
    <source>
        <dbReference type="ARBA" id="ARBA00023014"/>
    </source>
</evidence>
<keyword evidence="10" id="KW-0408">Iron</keyword>
<feature type="transmembrane region" description="Helical" evidence="13">
    <location>
        <begin position="185"/>
        <end position="205"/>
    </location>
</feature>
<sequence length="432" mass="48605">MEDIPQLMPPLNTMILKSWHTVSSITLISAVTVLLQIPIDTWASSAALSLIAGAASLACMAFACILASRWSVVEACLGGLDRVYETHKWLGIWALVFAVYHFIFKAKLNTWDVLPIIELSKYWTRMMRQLSIVALVLIIILSLNRNIRYSVWRWWHKLSGPLFVIVILHWLSFASPITLLSPAGLWLAVICSLGVLAAAYQLLLYPFIAPGGSYRVAAVEHSKGTVHLELEPIKRAFPFDVGQFAFLSFKEKGLREPHPFSIANAPTANGHLHFVIRALGDYTKRLHKQVKVGMLVDVRAPHGRFKRHLTAQREIWIGAGVGITPFISWLKDQQKAHFERVQLIYCFDPQRAFPTLDKIQEFADQANIPLIANPSGSQALKDTLAKAAQQVPPQDIHIYFCGPKGLLAHVKELMQELGIPTSHIHYELFEFR</sequence>
<keyword evidence="4 13" id="KW-0812">Transmembrane</keyword>
<dbReference type="InterPro" id="IPR039261">
    <property type="entry name" value="FNR_nucleotide-bd"/>
</dbReference>
<keyword evidence="12 13" id="KW-0472">Membrane</keyword>
<keyword evidence="5" id="KW-0001">2Fe-2S</keyword>
<evidence type="ECO:0000256" key="7">
    <source>
        <dbReference type="ARBA" id="ARBA00022827"/>
    </source>
</evidence>
<feature type="transmembrane region" description="Helical" evidence="13">
    <location>
        <begin position="45"/>
        <end position="68"/>
    </location>
</feature>
<evidence type="ECO:0000256" key="10">
    <source>
        <dbReference type="ARBA" id="ARBA00023004"/>
    </source>
</evidence>
<dbReference type="Pfam" id="PF08022">
    <property type="entry name" value="FAD_binding_8"/>
    <property type="match status" value="1"/>
</dbReference>
<evidence type="ECO:0000256" key="12">
    <source>
        <dbReference type="ARBA" id="ARBA00023136"/>
    </source>
</evidence>
<organism evidence="15 16">
    <name type="scientific">Alcaligenes endophyticus</name>
    <dbReference type="NCBI Taxonomy" id="1929088"/>
    <lineage>
        <taxon>Bacteria</taxon>
        <taxon>Pseudomonadati</taxon>
        <taxon>Pseudomonadota</taxon>
        <taxon>Betaproteobacteria</taxon>
        <taxon>Burkholderiales</taxon>
        <taxon>Alcaligenaceae</taxon>
        <taxon>Alcaligenes</taxon>
    </lineage>
</organism>
<dbReference type="SUPFAM" id="SSF63380">
    <property type="entry name" value="Riboflavin synthase domain-like"/>
    <property type="match status" value="1"/>
</dbReference>
<evidence type="ECO:0000256" key="8">
    <source>
        <dbReference type="ARBA" id="ARBA00022989"/>
    </source>
</evidence>
<dbReference type="Gene3D" id="3.40.50.80">
    <property type="entry name" value="Nucleotide-binding domain of ferredoxin-NADP reductase (FNR) module"/>
    <property type="match status" value="1"/>
</dbReference>
<name>A0ABT8EKU1_9BURK</name>
<dbReference type="InterPro" id="IPR013112">
    <property type="entry name" value="FAD-bd_8"/>
</dbReference>
<dbReference type="PRINTS" id="PR00409">
    <property type="entry name" value="PHDIOXRDTASE"/>
</dbReference>
<dbReference type="PROSITE" id="PS51384">
    <property type="entry name" value="FAD_FR"/>
    <property type="match status" value="1"/>
</dbReference>
<accession>A0ABT8EKU1</accession>
<feature type="transmembrane region" description="Helical" evidence="13">
    <location>
        <begin position="89"/>
        <end position="106"/>
    </location>
</feature>
<dbReference type="InterPro" id="IPR013130">
    <property type="entry name" value="Fe3_Rdtase_TM_dom"/>
</dbReference>
<comment type="cofactor">
    <cofactor evidence="1">
        <name>FAD</name>
        <dbReference type="ChEBI" id="CHEBI:57692"/>
    </cofactor>
</comment>
<comment type="subcellular location">
    <subcellularLocation>
        <location evidence="2">Membrane</location>
        <topology evidence="2">Multi-pass membrane protein</topology>
    </subcellularLocation>
</comment>
<feature type="domain" description="FAD-binding FR-type" evidence="14">
    <location>
        <begin position="206"/>
        <end position="308"/>
    </location>
</feature>